<dbReference type="EMBL" id="CARXXK010000003">
    <property type="protein sequence ID" value="CAI6364386.1"/>
    <property type="molecule type" value="Genomic_DNA"/>
</dbReference>
<name>A0AAV0X9J2_9HEMI</name>
<comment type="caution">
    <text evidence="1">The sequence shown here is derived from an EMBL/GenBank/DDBJ whole genome shotgun (WGS) entry which is preliminary data.</text>
</comment>
<proteinExistence type="predicted"/>
<evidence type="ECO:0000313" key="1">
    <source>
        <dbReference type="EMBL" id="CAI6364386.1"/>
    </source>
</evidence>
<dbReference type="Proteomes" id="UP001160148">
    <property type="component" value="Unassembled WGS sequence"/>
</dbReference>
<dbReference type="AlphaFoldDB" id="A0AAV0X9J2"/>
<organism evidence="1 2">
    <name type="scientific">Macrosiphum euphorbiae</name>
    <name type="common">potato aphid</name>
    <dbReference type="NCBI Taxonomy" id="13131"/>
    <lineage>
        <taxon>Eukaryota</taxon>
        <taxon>Metazoa</taxon>
        <taxon>Ecdysozoa</taxon>
        <taxon>Arthropoda</taxon>
        <taxon>Hexapoda</taxon>
        <taxon>Insecta</taxon>
        <taxon>Pterygota</taxon>
        <taxon>Neoptera</taxon>
        <taxon>Paraneoptera</taxon>
        <taxon>Hemiptera</taxon>
        <taxon>Sternorrhyncha</taxon>
        <taxon>Aphidomorpha</taxon>
        <taxon>Aphidoidea</taxon>
        <taxon>Aphididae</taxon>
        <taxon>Macrosiphini</taxon>
        <taxon>Macrosiphum</taxon>
    </lineage>
</organism>
<accession>A0AAV0X9J2</accession>
<reference evidence="1 2" key="1">
    <citation type="submission" date="2023-01" db="EMBL/GenBank/DDBJ databases">
        <authorList>
            <person name="Whitehead M."/>
        </authorList>
    </citation>
    <scope>NUCLEOTIDE SEQUENCE [LARGE SCALE GENOMIC DNA]</scope>
</reference>
<evidence type="ECO:0000313" key="2">
    <source>
        <dbReference type="Proteomes" id="UP001160148"/>
    </source>
</evidence>
<sequence length="89" mass="9592">MWGMGIPHKEPQKQYILSVLIGMSGDNSPAIVVHICNSTRVAASVKNTSPSKSLVVSNAIVSAICQLMERLETYGDLDLSTSLPSNSFR</sequence>
<gene>
    <name evidence="1" type="ORF">MEUPH1_LOCUS19217</name>
</gene>
<keyword evidence="2" id="KW-1185">Reference proteome</keyword>
<protein>
    <submittedName>
        <fullName evidence="1">Uncharacterized protein</fullName>
    </submittedName>
</protein>